<dbReference type="AlphaFoldDB" id="A0A6A5C392"/>
<dbReference type="VEuPathDB" id="AmoebaDB:FDP41_012057"/>
<dbReference type="Gene3D" id="2.120.10.30">
    <property type="entry name" value="TolB, C-terminal domain"/>
    <property type="match status" value="3"/>
</dbReference>
<dbReference type="SUPFAM" id="SSF63825">
    <property type="entry name" value="YWTD domain"/>
    <property type="match status" value="1"/>
</dbReference>
<sequence>MVVMRPVDITTYGSETILESALLADPSAIAVSPFTDDIFIADMNHHTIRKIDIRTRSISTVAGIPGVAVSPLTGEVYFSSKFKVMKVLLNGTLVTVAGNGLYNYTGDNGLATQASLKSPSCLAFMSNGDLLIVDNGATLDGTMLTTTEFEKFHQVESFQRLKDWDGVVFLLELSQLRAPLQVIQGVLYSFSDTNNHRIRQIATDGLLWTIAENGTACYDTGSSSSIYGLSPFATGTCLNYPQGLIMSQNGEFFISDSNNHCIRKLSPNCLNQWY</sequence>
<organism evidence="3 4">
    <name type="scientific">Naegleria fowleri</name>
    <name type="common">Brain eating amoeba</name>
    <dbReference type="NCBI Taxonomy" id="5763"/>
    <lineage>
        <taxon>Eukaryota</taxon>
        <taxon>Discoba</taxon>
        <taxon>Heterolobosea</taxon>
        <taxon>Tetramitia</taxon>
        <taxon>Eutetramitia</taxon>
        <taxon>Vahlkampfiidae</taxon>
        <taxon>Naegleria</taxon>
    </lineage>
</organism>
<dbReference type="VEuPathDB" id="AmoebaDB:NfTy_023630"/>
<accession>A0A6A5C392</accession>
<proteinExistence type="predicted"/>
<keyword evidence="4" id="KW-1185">Reference proteome</keyword>
<protein>
    <recommendedName>
        <fullName evidence="5">SMP-30/Gluconolactonase/LRE-like region domain-containing protein</fullName>
    </recommendedName>
</protein>
<dbReference type="GeneID" id="68119272"/>
<dbReference type="PANTHER" id="PTHR46388">
    <property type="entry name" value="NHL REPEAT-CONTAINING PROTEIN 2"/>
    <property type="match status" value="1"/>
</dbReference>
<dbReference type="InterPro" id="IPR011042">
    <property type="entry name" value="6-blade_b-propeller_TolB-like"/>
</dbReference>
<dbReference type="PROSITE" id="PS51125">
    <property type="entry name" value="NHL"/>
    <property type="match status" value="1"/>
</dbReference>
<comment type="caution">
    <text evidence="3">The sequence shown here is derived from an EMBL/GenBank/DDBJ whole genome shotgun (WGS) entry which is preliminary data.</text>
</comment>
<evidence type="ECO:0000256" key="1">
    <source>
        <dbReference type="ARBA" id="ARBA00022737"/>
    </source>
</evidence>
<dbReference type="EMBL" id="VFQX01000012">
    <property type="protein sequence ID" value="KAF0982196.1"/>
    <property type="molecule type" value="Genomic_DNA"/>
</dbReference>
<dbReference type="PANTHER" id="PTHR46388:SF2">
    <property type="entry name" value="NHL REPEAT-CONTAINING PROTEIN 2"/>
    <property type="match status" value="1"/>
</dbReference>
<dbReference type="OrthoDB" id="273823at2759"/>
<dbReference type="InterPro" id="IPR001258">
    <property type="entry name" value="NHL_repeat"/>
</dbReference>
<evidence type="ECO:0000313" key="4">
    <source>
        <dbReference type="Proteomes" id="UP000444721"/>
    </source>
</evidence>
<evidence type="ECO:0008006" key="5">
    <source>
        <dbReference type="Google" id="ProtNLM"/>
    </source>
</evidence>
<evidence type="ECO:0000256" key="2">
    <source>
        <dbReference type="PROSITE-ProRule" id="PRU00504"/>
    </source>
</evidence>
<dbReference type="RefSeq" id="XP_044566909.1">
    <property type="nucleotide sequence ID" value="XM_044702535.1"/>
</dbReference>
<feature type="repeat" description="NHL" evidence="2">
    <location>
        <begin position="238"/>
        <end position="268"/>
    </location>
</feature>
<dbReference type="Pfam" id="PF01436">
    <property type="entry name" value="NHL"/>
    <property type="match status" value="1"/>
</dbReference>
<dbReference type="Proteomes" id="UP000444721">
    <property type="component" value="Unassembled WGS sequence"/>
</dbReference>
<reference evidence="3 4" key="1">
    <citation type="journal article" date="2019" name="Sci. Rep.">
        <title>Nanopore sequencing improves the draft genome of the human pathogenic amoeba Naegleria fowleri.</title>
        <authorList>
            <person name="Liechti N."/>
            <person name="Schurch N."/>
            <person name="Bruggmann R."/>
            <person name="Wittwer M."/>
        </authorList>
    </citation>
    <scope>NUCLEOTIDE SEQUENCE [LARGE SCALE GENOMIC DNA]</scope>
    <source>
        <strain evidence="3 4">ATCC 30894</strain>
    </source>
</reference>
<evidence type="ECO:0000313" key="3">
    <source>
        <dbReference type="EMBL" id="KAF0982196.1"/>
    </source>
</evidence>
<name>A0A6A5C392_NAEFO</name>
<gene>
    <name evidence="3" type="ORF">FDP41_012057</name>
</gene>
<keyword evidence="1" id="KW-0677">Repeat</keyword>